<name>A0A929PVT8_9SPHI</name>
<accession>A0A929PVT8</accession>
<evidence type="ECO:0000313" key="3">
    <source>
        <dbReference type="EMBL" id="MBE9662133.1"/>
    </source>
</evidence>
<feature type="compositionally biased region" description="Gly residues" evidence="1">
    <location>
        <begin position="23"/>
        <end position="37"/>
    </location>
</feature>
<protein>
    <recommendedName>
        <fullName evidence="5">LTXXQ motif family protein</fullName>
    </recommendedName>
</protein>
<keyword evidence="2" id="KW-0732">Signal</keyword>
<gene>
    <name evidence="3" type="ORF">IRJ16_09575</name>
</gene>
<feature type="compositionally biased region" description="Basic and acidic residues" evidence="1">
    <location>
        <begin position="111"/>
        <end position="123"/>
    </location>
</feature>
<dbReference type="Pfam" id="PF13801">
    <property type="entry name" value="Metal_resist"/>
    <property type="match status" value="1"/>
</dbReference>
<evidence type="ECO:0000313" key="4">
    <source>
        <dbReference type="Proteomes" id="UP000622475"/>
    </source>
</evidence>
<comment type="caution">
    <text evidence="3">The sequence shown here is derived from an EMBL/GenBank/DDBJ whole genome shotgun (WGS) entry which is preliminary data.</text>
</comment>
<dbReference type="Proteomes" id="UP000622475">
    <property type="component" value="Unassembled WGS sequence"/>
</dbReference>
<dbReference type="AlphaFoldDB" id="A0A929PVT8"/>
<evidence type="ECO:0008006" key="5">
    <source>
        <dbReference type="Google" id="ProtNLM"/>
    </source>
</evidence>
<reference evidence="3" key="1">
    <citation type="submission" date="2020-10" db="EMBL/GenBank/DDBJ databases">
        <title>Mucilaginibacter mali sp. nov., isolated from rhizosphere soil of apple orchard.</title>
        <authorList>
            <person name="Lee J.-S."/>
            <person name="Kim H.S."/>
            <person name="Kim J.-S."/>
        </authorList>
    </citation>
    <scope>NUCLEOTIDE SEQUENCE</scope>
    <source>
        <strain evidence="3">KCTC 22746</strain>
    </source>
</reference>
<proteinExistence type="predicted"/>
<dbReference type="InterPro" id="IPR025961">
    <property type="entry name" value="Metal_resist"/>
</dbReference>
<evidence type="ECO:0000256" key="2">
    <source>
        <dbReference type="SAM" id="SignalP"/>
    </source>
</evidence>
<feature type="signal peptide" evidence="2">
    <location>
        <begin position="1"/>
        <end position="20"/>
    </location>
</feature>
<sequence length="147" mass="15269">MKKLLLAACFVIGATAMSFAQGGGQGGQGGGQGGNRMGGTPEQQAKRLQTQLSLTDDQLAKVTAIYAADTKKMDSIRTAANGDRQAMTAAMQPLRKAQTDKITALLTDEQKATWKKAQEEQAARRRQGGGGGQGGQQGGTPPPPPTE</sequence>
<feature type="region of interest" description="Disordered" evidence="1">
    <location>
        <begin position="23"/>
        <end position="46"/>
    </location>
</feature>
<keyword evidence="4" id="KW-1185">Reference proteome</keyword>
<dbReference type="EMBL" id="JADFFL010000003">
    <property type="protein sequence ID" value="MBE9662133.1"/>
    <property type="molecule type" value="Genomic_DNA"/>
</dbReference>
<feature type="chain" id="PRO_5037945935" description="LTXXQ motif family protein" evidence="2">
    <location>
        <begin position="21"/>
        <end position="147"/>
    </location>
</feature>
<feature type="compositionally biased region" description="Gly residues" evidence="1">
    <location>
        <begin position="128"/>
        <end position="138"/>
    </location>
</feature>
<organism evidence="3 4">
    <name type="scientific">Mucilaginibacter myungsuensis</name>
    <dbReference type="NCBI Taxonomy" id="649104"/>
    <lineage>
        <taxon>Bacteria</taxon>
        <taxon>Pseudomonadati</taxon>
        <taxon>Bacteroidota</taxon>
        <taxon>Sphingobacteriia</taxon>
        <taxon>Sphingobacteriales</taxon>
        <taxon>Sphingobacteriaceae</taxon>
        <taxon>Mucilaginibacter</taxon>
    </lineage>
</organism>
<evidence type="ECO:0000256" key="1">
    <source>
        <dbReference type="SAM" id="MobiDB-lite"/>
    </source>
</evidence>
<dbReference type="RefSeq" id="WP_194111323.1">
    <property type="nucleotide sequence ID" value="NZ_JADFFL010000003.1"/>
</dbReference>
<feature type="region of interest" description="Disordered" evidence="1">
    <location>
        <begin position="111"/>
        <end position="147"/>
    </location>
</feature>